<evidence type="ECO:0000256" key="8">
    <source>
        <dbReference type="ARBA" id="ARBA00023133"/>
    </source>
</evidence>
<dbReference type="GO" id="GO:0016491">
    <property type="term" value="F:oxidoreductase activity"/>
    <property type="evidence" value="ECO:0007669"/>
    <property type="project" value="UniProtKB-KW"/>
</dbReference>
<evidence type="ECO:0000256" key="12">
    <source>
        <dbReference type="SAM" id="Phobius"/>
    </source>
</evidence>
<keyword evidence="3 12" id="KW-0812">Transmembrane</keyword>
<dbReference type="Proteomes" id="UP000094849">
    <property type="component" value="Unassembled WGS sequence"/>
</dbReference>
<feature type="transmembrane region" description="Helical" evidence="12">
    <location>
        <begin position="12"/>
        <end position="33"/>
    </location>
</feature>
<evidence type="ECO:0000256" key="10">
    <source>
        <dbReference type="ARBA" id="ARBA00023157"/>
    </source>
</evidence>
<feature type="transmembrane region" description="Helical" evidence="12">
    <location>
        <begin position="78"/>
        <end position="96"/>
    </location>
</feature>
<keyword evidence="8" id="KW-0350">Heme biosynthesis</keyword>
<feature type="transmembrane region" description="Helical" evidence="12">
    <location>
        <begin position="136"/>
        <end position="156"/>
    </location>
</feature>
<dbReference type="PANTHER" id="PTHR35457">
    <property type="entry name" value="HEME A SYNTHASE"/>
    <property type="match status" value="1"/>
</dbReference>
<gene>
    <name evidence="13" type="ORF">A3196_13020</name>
</gene>
<keyword evidence="10" id="KW-1015">Disulfide bond</keyword>
<dbReference type="InterPro" id="IPR003780">
    <property type="entry name" value="COX15/CtaA_fam"/>
</dbReference>
<comment type="pathway">
    <text evidence="11">Porphyrin-containing compound metabolism.</text>
</comment>
<feature type="transmembrane region" description="Helical" evidence="12">
    <location>
        <begin position="311"/>
        <end position="330"/>
    </location>
</feature>
<dbReference type="EMBL" id="LVJZ01000003">
    <property type="protein sequence ID" value="ODB97599.1"/>
    <property type="molecule type" value="Genomic_DNA"/>
</dbReference>
<feature type="transmembrane region" description="Helical" evidence="12">
    <location>
        <begin position="108"/>
        <end position="130"/>
    </location>
</feature>
<dbReference type="InterPro" id="IPR050450">
    <property type="entry name" value="COX15/CtaA_HemeA_synthase"/>
</dbReference>
<keyword evidence="14" id="KW-1185">Reference proteome</keyword>
<evidence type="ECO:0000256" key="9">
    <source>
        <dbReference type="ARBA" id="ARBA00023136"/>
    </source>
</evidence>
<dbReference type="AlphaFoldDB" id="A0A1E2US90"/>
<evidence type="ECO:0000256" key="2">
    <source>
        <dbReference type="ARBA" id="ARBA00022475"/>
    </source>
</evidence>
<keyword evidence="4" id="KW-0479">Metal-binding</keyword>
<evidence type="ECO:0000256" key="6">
    <source>
        <dbReference type="ARBA" id="ARBA00023002"/>
    </source>
</evidence>
<sequence>MRKDPALLFRVQYRLVLMTCLLAFCVILLGAYVRLSDAGLGCPDWPGCYGQLIVPSESAEVVSTDQAFDQSKAWKEMIHRYMAGTLGLFILLLAILAWTNRAIARQPVILPGVLLLLVIFQALLGMWTVTLLVKPAIVTAHLLGGFATLALLWLLLLRVRPIDHLHTVETSRSLRRWIYFSLFILLMQITLGGWTSSNYAALGCTDFPTCYAGQWWPDMDFKEAFVIWRGLGINYEFGVLETEARTAIHVTHRVGALITLITLGILTYWLIRKSSARALQSIGYLLTLILILQIGLGITNVVGHLPLNVAVAHNGGAAILLLILVTLIWVSRQRE</sequence>
<dbReference type="RefSeq" id="WP_069005658.1">
    <property type="nucleotide sequence ID" value="NZ_LVJX01000010.1"/>
</dbReference>
<proteinExistence type="predicted"/>
<evidence type="ECO:0000313" key="14">
    <source>
        <dbReference type="Proteomes" id="UP000094849"/>
    </source>
</evidence>
<feature type="transmembrane region" description="Helical" evidence="12">
    <location>
        <begin position="283"/>
        <end position="305"/>
    </location>
</feature>
<organism evidence="13 14">
    <name type="scientific">Candidatus Thiodiazotropha endoloripes</name>
    <dbReference type="NCBI Taxonomy" id="1818881"/>
    <lineage>
        <taxon>Bacteria</taxon>
        <taxon>Pseudomonadati</taxon>
        <taxon>Pseudomonadota</taxon>
        <taxon>Gammaproteobacteria</taxon>
        <taxon>Chromatiales</taxon>
        <taxon>Sedimenticolaceae</taxon>
        <taxon>Candidatus Thiodiazotropha</taxon>
    </lineage>
</organism>
<evidence type="ECO:0000256" key="1">
    <source>
        <dbReference type="ARBA" id="ARBA00004141"/>
    </source>
</evidence>
<keyword evidence="5 12" id="KW-1133">Transmembrane helix</keyword>
<keyword evidence="9 12" id="KW-0472">Membrane</keyword>
<keyword evidence="2" id="KW-1003">Cell membrane</keyword>
<evidence type="ECO:0000313" key="13">
    <source>
        <dbReference type="EMBL" id="ODB97599.1"/>
    </source>
</evidence>
<evidence type="ECO:0000256" key="4">
    <source>
        <dbReference type="ARBA" id="ARBA00022723"/>
    </source>
</evidence>
<dbReference type="Pfam" id="PF02628">
    <property type="entry name" value="COX15-CtaA"/>
    <property type="match status" value="1"/>
</dbReference>
<dbReference type="PANTHER" id="PTHR35457:SF1">
    <property type="entry name" value="HEME A SYNTHASE"/>
    <property type="match status" value="1"/>
</dbReference>
<dbReference type="GO" id="GO:0016020">
    <property type="term" value="C:membrane"/>
    <property type="evidence" value="ECO:0007669"/>
    <property type="project" value="UniProtKB-SubCell"/>
</dbReference>
<accession>A0A1E2US90</accession>
<name>A0A1E2US90_9GAMM</name>
<evidence type="ECO:0000256" key="3">
    <source>
        <dbReference type="ARBA" id="ARBA00022692"/>
    </source>
</evidence>
<evidence type="ECO:0000256" key="11">
    <source>
        <dbReference type="ARBA" id="ARBA00023444"/>
    </source>
</evidence>
<comment type="caution">
    <text evidence="13">The sequence shown here is derived from an EMBL/GenBank/DDBJ whole genome shotgun (WGS) entry which is preliminary data.</text>
</comment>
<feature type="transmembrane region" description="Helical" evidence="12">
    <location>
        <begin position="254"/>
        <end position="271"/>
    </location>
</feature>
<keyword evidence="6" id="KW-0560">Oxidoreductase</keyword>
<evidence type="ECO:0000256" key="7">
    <source>
        <dbReference type="ARBA" id="ARBA00023004"/>
    </source>
</evidence>
<keyword evidence="7" id="KW-0408">Iron</keyword>
<dbReference type="GO" id="GO:0046872">
    <property type="term" value="F:metal ion binding"/>
    <property type="evidence" value="ECO:0007669"/>
    <property type="project" value="UniProtKB-KW"/>
</dbReference>
<evidence type="ECO:0000256" key="5">
    <source>
        <dbReference type="ARBA" id="ARBA00022989"/>
    </source>
</evidence>
<dbReference type="STRING" id="1818881.A3196_13020"/>
<protein>
    <submittedName>
        <fullName evidence="13">Cytochrome B</fullName>
    </submittedName>
</protein>
<reference evidence="13 14" key="1">
    <citation type="submission" date="2016-03" db="EMBL/GenBank/DDBJ databases">
        <title>Chemosynthetic sulphur-oxidizing symbionts of marine invertebrate animals are capable of nitrogen fixation.</title>
        <authorList>
            <person name="Petersen J.M."/>
            <person name="Kemper A."/>
            <person name="Gruber-Vodicka H."/>
            <person name="Cardini U."/>
            <person name="Geest Mvander."/>
            <person name="Kleiner M."/>
            <person name="Bulgheresi S."/>
            <person name="Fussmann M."/>
            <person name="Herbold C."/>
            <person name="Seah B.K.B."/>
            <person name="Antony C.Paul."/>
            <person name="Liu D."/>
            <person name="Belitz A."/>
            <person name="Weber M."/>
        </authorList>
    </citation>
    <scope>NUCLEOTIDE SEQUENCE [LARGE SCALE GENOMIC DNA]</scope>
    <source>
        <strain evidence="13">G_D</strain>
    </source>
</reference>
<dbReference type="GO" id="GO:0006784">
    <property type="term" value="P:heme A biosynthetic process"/>
    <property type="evidence" value="ECO:0007669"/>
    <property type="project" value="InterPro"/>
</dbReference>
<feature type="transmembrane region" description="Helical" evidence="12">
    <location>
        <begin position="177"/>
        <end position="195"/>
    </location>
</feature>
<comment type="subcellular location">
    <subcellularLocation>
        <location evidence="1">Membrane</location>
        <topology evidence="1">Multi-pass membrane protein</topology>
    </subcellularLocation>
</comment>